<evidence type="ECO:0000259" key="9">
    <source>
        <dbReference type="PROSITE" id="PS50053"/>
    </source>
</evidence>
<evidence type="ECO:0000313" key="10">
    <source>
        <dbReference type="EMBL" id="KAI5059097.1"/>
    </source>
</evidence>
<evidence type="ECO:0000313" key="11">
    <source>
        <dbReference type="Proteomes" id="UP000886520"/>
    </source>
</evidence>
<dbReference type="FunFam" id="3.10.20.90:FF:000469">
    <property type="entry name" value="Polyubiquitin-C"/>
    <property type="match status" value="1"/>
</dbReference>
<sequence>MQREDEGKRAELTDLHLCKCAIKTLTAKTITLEVESSGTIENVKTKIQDKESIHPDQQQRLIFVGRPNSSRLQHSLKIHPSPCAQIEGSCQKEENEDLHQAQEAQAQEEQGYTCGASILQGGLFWQGATSAQGMPEWGVWCRDFHGKSS</sequence>
<evidence type="ECO:0000256" key="8">
    <source>
        <dbReference type="ARBA" id="ARBA00023242"/>
    </source>
</evidence>
<dbReference type="Pfam" id="PF00240">
    <property type="entry name" value="ubiquitin"/>
    <property type="match status" value="1"/>
</dbReference>
<keyword evidence="11" id="KW-1185">Reference proteome</keyword>
<dbReference type="SUPFAM" id="SSF54236">
    <property type="entry name" value="Ubiquitin-like"/>
    <property type="match status" value="1"/>
</dbReference>
<keyword evidence="7" id="KW-0832">Ubl conjugation</keyword>
<dbReference type="InterPro" id="IPR000626">
    <property type="entry name" value="Ubiquitin-like_dom"/>
</dbReference>
<dbReference type="Proteomes" id="UP000886520">
    <property type="component" value="Chromosome 25"/>
</dbReference>
<evidence type="ECO:0000256" key="5">
    <source>
        <dbReference type="ARBA" id="ARBA00022499"/>
    </source>
</evidence>
<keyword evidence="5" id="KW-1017">Isopeptide bond</keyword>
<feature type="domain" description="Ubiquitin-like" evidence="9">
    <location>
        <begin position="22"/>
        <end position="66"/>
    </location>
</feature>
<protein>
    <recommendedName>
        <fullName evidence="9">Ubiquitin-like domain-containing protein</fullName>
    </recommendedName>
</protein>
<comment type="subcellular location">
    <subcellularLocation>
        <location evidence="2">Cytoplasm</location>
    </subcellularLocation>
    <subcellularLocation>
        <location evidence="1">Nucleus</location>
    </subcellularLocation>
</comment>
<dbReference type="AlphaFoldDB" id="A0A9D4U0Y0"/>
<dbReference type="InterPro" id="IPR019956">
    <property type="entry name" value="Ubiquitin_dom"/>
</dbReference>
<keyword evidence="4" id="KW-0963">Cytoplasm</keyword>
<organism evidence="10 11">
    <name type="scientific">Adiantum capillus-veneris</name>
    <name type="common">Maidenhair fern</name>
    <dbReference type="NCBI Taxonomy" id="13818"/>
    <lineage>
        <taxon>Eukaryota</taxon>
        <taxon>Viridiplantae</taxon>
        <taxon>Streptophyta</taxon>
        <taxon>Embryophyta</taxon>
        <taxon>Tracheophyta</taxon>
        <taxon>Polypodiopsida</taxon>
        <taxon>Polypodiidae</taxon>
        <taxon>Polypodiales</taxon>
        <taxon>Pteridineae</taxon>
        <taxon>Pteridaceae</taxon>
        <taxon>Vittarioideae</taxon>
        <taxon>Adiantum</taxon>
    </lineage>
</organism>
<comment type="similarity">
    <text evidence="3">Belongs to the ubiquitin family.</text>
</comment>
<evidence type="ECO:0000256" key="2">
    <source>
        <dbReference type="ARBA" id="ARBA00004496"/>
    </source>
</evidence>
<evidence type="ECO:0000256" key="1">
    <source>
        <dbReference type="ARBA" id="ARBA00004123"/>
    </source>
</evidence>
<evidence type="ECO:0000256" key="4">
    <source>
        <dbReference type="ARBA" id="ARBA00022490"/>
    </source>
</evidence>
<comment type="caution">
    <text evidence="10">The sequence shown here is derived from an EMBL/GenBank/DDBJ whole genome shotgun (WGS) entry which is preliminary data.</text>
</comment>
<dbReference type="PROSITE" id="PS50053">
    <property type="entry name" value="UBIQUITIN_2"/>
    <property type="match status" value="1"/>
</dbReference>
<evidence type="ECO:0000256" key="6">
    <source>
        <dbReference type="ARBA" id="ARBA00022737"/>
    </source>
</evidence>
<name>A0A9D4U0Y0_ADICA</name>
<keyword evidence="8" id="KW-0539">Nucleus</keyword>
<dbReference type="PANTHER" id="PTHR10666">
    <property type="entry name" value="UBIQUITIN"/>
    <property type="match status" value="1"/>
</dbReference>
<accession>A0A9D4U0Y0</accession>
<dbReference type="GO" id="GO:0003729">
    <property type="term" value="F:mRNA binding"/>
    <property type="evidence" value="ECO:0007669"/>
    <property type="project" value="UniProtKB-ARBA"/>
</dbReference>
<proteinExistence type="inferred from homology"/>
<gene>
    <name evidence="10" type="ORF">GOP47_0025416</name>
</gene>
<evidence type="ECO:0000256" key="7">
    <source>
        <dbReference type="ARBA" id="ARBA00022843"/>
    </source>
</evidence>
<dbReference type="PRINTS" id="PR00348">
    <property type="entry name" value="UBIQUITIN"/>
</dbReference>
<dbReference type="GO" id="GO:0005737">
    <property type="term" value="C:cytoplasm"/>
    <property type="evidence" value="ECO:0007669"/>
    <property type="project" value="UniProtKB-SubCell"/>
</dbReference>
<evidence type="ECO:0000256" key="3">
    <source>
        <dbReference type="ARBA" id="ARBA00008430"/>
    </source>
</evidence>
<dbReference type="Gene3D" id="3.10.20.90">
    <property type="entry name" value="Phosphatidylinositol 3-kinase Catalytic Subunit, Chain A, domain 1"/>
    <property type="match status" value="1"/>
</dbReference>
<reference evidence="10" key="1">
    <citation type="submission" date="2021-01" db="EMBL/GenBank/DDBJ databases">
        <title>Adiantum capillus-veneris genome.</title>
        <authorList>
            <person name="Fang Y."/>
            <person name="Liao Q."/>
        </authorList>
    </citation>
    <scope>NUCLEOTIDE SEQUENCE</scope>
    <source>
        <strain evidence="10">H3</strain>
        <tissue evidence="10">Leaf</tissue>
    </source>
</reference>
<keyword evidence="6" id="KW-0677">Repeat</keyword>
<dbReference type="EMBL" id="JABFUD020000025">
    <property type="protein sequence ID" value="KAI5059097.1"/>
    <property type="molecule type" value="Genomic_DNA"/>
</dbReference>
<dbReference type="InterPro" id="IPR050158">
    <property type="entry name" value="Ubiquitin_ubiquitin-like"/>
</dbReference>
<dbReference type="InterPro" id="IPR029071">
    <property type="entry name" value="Ubiquitin-like_domsf"/>
</dbReference>
<dbReference type="GO" id="GO:0005634">
    <property type="term" value="C:nucleus"/>
    <property type="evidence" value="ECO:0007669"/>
    <property type="project" value="UniProtKB-SubCell"/>
</dbReference>